<dbReference type="SMART" id="SM00061">
    <property type="entry name" value="MATH"/>
    <property type="match status" value="1"/>
</dbReference>
<sequence length="157" mass="17893">MEHTLSWVIDNFSEKNDEIRTANFSISGCEWCVCVHPKGASGSDHLCLYLQVVNPDSLSLGWKRRASYCFVLLNQSGKELFRSPEESRCTLFCSEILSWGYYKTLPLSKLQEKGFLKKNKLTIKIYIKVLEVVHQGKSTENEMLDYGGFQIPASQVS</sequence>
<dbReference type="Proteomes" id="UP000032141">
    <property type="component" value="Chromosome C8"/>
</dbReference>
<organism evidence="3 4">
    <name type="scientific">Brassica oleracea var. oleracea</name>
    <dbReference type="NCBI Taxonomy" id="109376"/>
    <lineage>
        <taxon>Eukaryota</taxon>
        <taxon>Viridiplantae</taxon>
        <taxon>Streptophyta</taxon>
        <taxon>Embryophyta</taxon>
        <taxon>Tracheophyta</taxon>
        <taxon>Spermatophyta</taxon>
        <taxon>Magnoliopsida</taxon>
        <taxon>eudicotyledons</taxon>
        <taxon>Gunneridae</taxon>
        <taxon>Pentapetalae</taxon>
        <taxon>rosids</taxon>
        <taxon>malvids</taxon>
        <taxon>Brassicales</taxon>
        <taxon>Brassicaceae</taxon>
        <taxon>Brassiceae</taxon>
        <taxon>Brassica</taxon>
    </lineage>
</organism>
<dbReference type="InterPro" id="IPR002083">
    <property type="entry name" value="MATH/TRAF_dom"/>
</dbReference>
<proteinExistence type="predicted"/>
<evidence type="ECO:0000256" key="1">
    <source>
        <dbReference type="ARBA" id="ARBA00023054"/>
    </source>
</evidence>
<dbReference type="InterPro" id="IPR008974">
    <property type="entry name" value="TRAF-like"/>
</dbReference>
<evidence type="ECO:0000313" key="3">
    <source>
        <dbReference type="EnsemblPlants" id="Bo8g115940.1"/>
    </source>
</evidence>
<reference evidence="3 4" key="1">
    <citation type="journal article" date="2014" name="Genome Biol.">
        <title>Transcriptome and methylome profiling reveals relics of genome dominance in the mesopolyploid Brassica oleracea.</title>
        <authorList>
            <person name="Parkin I.A."/>
            <person name="Koh C."/>
            <person name="Tang H."/>
            <person name="Robinson S.J."/>
            <person name="Kagale S."/>
            <person name="Clarke W.E."/>
            <person name="Town C.D."/>
            <person name="Nixon J."/>
            <person name="Krishnakumar V."/>
            <person name="Bidwell S.L."/>
            <person name="Denoeud F."/>
            <person name="Belcram H."/>
            <person name="Links M.G."/>
            <person name="Just J."/>
            <person name="Clarke C."/>
            <person name="Bender T."/>
            <person name="Huebert T."/>
            <person name="Mason A.S."/>
            <person name="Pires J.C."/>
            <person name="Barker G."/>
            <person name="Moore J."/>
            <person name="Walley P.G."/>
            <person name="Manoli S."/>
            <person name="Batley J."/>
            <person name="Edwards D."/>
            <person name="Nelson M.N."/>
            <person name="Wang X."/>
            <person name="Paterson A.H."/>
            <person name="King G."/>
            <person name="Bancroft I."/>
            <person name="Chalhoub B."/>
            <person name="Sharpe A.G."/>
        </authorList>
    </citation>
    <scope>NUCLEOTIDE SEQUENCE</scope>
    <source>
        <strain evidence="3 4">cv. TO1000</strain>
    </source>
</reference>
<keyword evidence="4" id="KW-1185">Reference proteome</keyword>
<dbReference type="CDD" id="cd00121">
    <property type="entry name" value="MATH"/>
    <property type="match status" value="1"/>
</dbReference>
<dbReference type="Pfam" id="PF22486">
    <property type="entry name" value="MATH_2"/>
    <property type="match status" value="1"/>
</dbReference>
<evidence type="ECO:0000313" key="4">
    <source>
        <dbReference type="Proteomes" id="UP000032141"/>
    </source>
</evidence>
<dbReference type="HOGENOM" id="CLU_131741_0_0_1"/>
<protein>
    <recommendedName>
        <fullName evidence="2">MATH domain-containing protein</fullName>
    </recommendedName>
</protein>
<dbReference type="InterPro" id="IPR050804">
    <property type="entry name" value="MCC"/>
</dbReference>
<dbReference type="PANTHER" id="PTHR46236:SF16">
    <property type="entry name" value="MATH DOMAIN-CONTAINING PROTEIN"/>
    <property type="match status" value="1"/>
</dbReference>
<dbReference type="OMA" id="CDYLALY"/>
<dbReference type="PANTHER" id="PTHR46236">
    <property type="entry name" value="TRAF-LIKE SUPERFAMILY PROTEIN"/>
    <property type="match status" value="1"/>
</dbReference>
<name>A0A0D3DZ47_BRAOL</name>
<dbReference type="eggNOG" id="KOG1987">
    <property type="taxonomic scope" value="Eukaryota"/>
</dbReference>
<accession>A0A0D3DZ47</accession>
<dbReference type="PROSITE" id="PS50144">
    <property type="entry name" value="MATH"/>
    <property type="match status" value="1"/>
</dbReference>
<dbReference type="Gramene" id="Bo8g115940.1">
    <property type="protein sequence ID" value="Bo8g115940.1"/>
    <property type="gene ID" value="Bo8g115940"/>
</dbReference>
<dbReference type="SUPFAM" id="SSF49599">
    <property type="entry name" value="TRAF domain-like"/>
    <property type="match status" value="1"/>
</dbReference>
<feature type="domain" description="MATH" evidence="2">
    <location>
        <begin position="2"/>
        <end position="127"/>
    </location>
</feature>
<dbReference type="Gene3D" id="2.60.210.10">
    <property type="entry name" value="Apoptosis, Tumor Necrosis Factor Receptor Associated Protein 2, Chain A"/>
    <property type="match status" value="1"/>
</dbReference>
<keyword evidence="1" id="KW-0175">Coiled coil</keyword>
<reference evidence="3" key="2">
    <citation type="submission" date="2015-03" db="UniProtKB">
        <authorList>
            <consortium name="EnsemblPlants"/>
        </authorList>
    </citation>
    <scope>IDENTIFICATION</scope>
</reference>
<dbReference type="AlphaFoldDB" id="A0A0D3DZ47"/>
<evidence type="ECO:0000259" key="2">
    <source>
        <dbReference type="PROSITE" id="PS50144"/>
    </source>
</evidence>
<dbReference type="EnsemblPlants" id="Bo8g115940.1">
    <property type="protein sequence ID" value="Bo8g115940.1"/>
    <property type="gene ID" value="Bo8g115940"/>
</dbReference>